<evidence type="ECO:0000313" key="4">
    <source>
        <dbReference type="EMBL" id="KAL3406451.1"/>
    </source>
</evidence>
<organism evidence="4 5">
    <name type="scientific">Trichogramma kaykai</name>
    <dbReference type="NCBI Taxonomy" id="54128"/>
    <lineage>
        <taxon>Eukaryota</taxon>
        <taxon>Metazoa</taxon>
        <taxon>Ecdysozoa</taxon>
        <taxon>Arthropoda</taxon>
        <taxon>Hexapoda</taxon>
        <taxon>Insecta</taxon>
        <taxon>Pterygota</taxon>
        <taxon>Neoptera</taxon>
        <taxon>Endopterygota</taxon>
        <taxon>Hymenoptera</taxon>
        <taxon>Apocrita</taxon>
        <taxon>Proctotrupomorpha</taxon>
        <taxon>Chalcidoidea</taxon>
        <taxon>Trichogrammatidae</taxon>
        <taxon>Trichogramma</taxon>
    </lineage>
</organism>
<dbReference type="InterPro" id="IPR050745">
    <property type="entry name" value="Multifunctional_regulatory"/>
</dbReference>
<dbReference type="EMBL" id="JBJJXI010000019">
    <property type="protein sequence ID" value="KAL3406451.1"/>
    <property type="molecule type" value="Genomic_DNA"/>
</dbReference>
<feature type="repeat" description="ANK" evidence="3">
    <location>
        <begin position="172"/>
        <end position="206"/>
    </location>
</feature>
<dbReference type="Gene3D" id="1.25.40.20">
    <property type="entry name" value="Ankyrin repeat-containing domain"/>
    <property type="match status" value="2"/>
</dbReference>
<dbReference type="AlphaFoldDB" id="A0ABD2XNX1"/>
<dbReference type="Pfam" id="PF12796">
    <property type="entry name" value="Ank_2"/>
    <property type="match status" value="1"/>
</dbReference>
<accession>A0ABD2XNX1</accession>
<dbReference type="PANTHER" id="PTHR24189">
    <property type="entry name" value="MYOTROPHIN"/>
    <property type="match status" value="1"/>
</dbReference>
<dbReference type="SUPFAM" id="SSF48403">
    <property type="entry name" value="Ankyrin repeat"/>
    <property type="match status" value="1"/>
</dbReference>
<dbReference type="PROSITE" id="PS50088">
    <property type="entry name" value="ANK_REPEAT"/>
    <property type="match status" value="2"/>
</dbReference>
<keyword evidence="2 3" id="KW-0040">ANK repeat</keyword>
<protein>
    <recommendedName>
        <fullName evidence="6">Ankyrin repeat protein</fullName>
    </recommendedName>
</protein>
<dbReference type="PANTHER" id="PTHR24189:SF50">
    <property type="entry name" value="ANKYRIN REPEAT AND SOCS BOX PROTEIN 2"/>
    <property type="match status" value="1"/>
</dbReference>
<dbReference type="InterPro" id="IPR036770">
    <property type="entry name" value="Ankyrin_rpt-contain_sf"/>
</dbReference>
<evidence type="ECO:0000256" key="2">
    <source>
        <dbReference type="ARBA" id="ARBA00023043"/>
    </source>
</evidence>
<evidence type="ECO:0000313" key="5">
    <source>
        <dbReference type="Proteomes" id="UP001627154"/>
    </source>
</evidence>
<dbReference type="InterPro" id="IPR002110">
    <property type="entry name" value="Ankyrin_rpt"/>
</dbReference>
<evidence type="ECO:0000256" key="3">
    <source>
        <dbReference type="PROSITE-ProRule" id="PRU00023"/>
    </source>
</evidence>
<evidence type="ECO:0000256" key="1">
    <source>
        <dbReference type="ARBA" id="ARBA00022737"/>
    </source>
</evidence>
<reference evidence="4 5" key="1">
    <citation type="journal article" date="2024" name="bioRxiv">
        <title>A reference genome for Trichogramma kaykai: A tiny desert-dwelling parasitoid wasp with competing sex-ratio distorters.</title>
        <authorList>
            <person name="Culotta J."/>
            <person name="Lindsey A.R."/>
        </authorList>
    </citation>
    <scope>NUCLEOTIDE SEQUENCE [LARGE SCALE GENOMIC DNA]</scope>
    <source>
        <strain evidence="4 5">KSX58</strain>
    </source>
</reference>
<feature type="repeat" description="ANK" evidence="3">
    <location>
        <begin position="295"/>
        <end position="327"/>
    </location>
</feature>
<evidence type="ECO:0008006" key="6">
    <source>
        <dbReference type="Google" id="ProtNLM"/>
    </source>
</evidence>
<keyword evidence="5" id="KW-1185">Reference proteome</keyword>
<dbReference type="PROSITE" id="PS50297">
    <property type="entry name" value="ANK_REP_REGION"/>
    <property type="match status" value="2"/>
</dbReference>
<keyword evidence="1" id="KW-0677">Repeat</keyword>
<comment type="caution">
    <text evidence="4">The sequence shown here is derived from an EMBL/GenBank/DDBJ whole genome shotgun (WGS) entry which is preliminary data.</text>
</comment>
<sequence length="397" mass="46074">MNYNTIRLDTLKYLRDNINWEVKAKRHELFDEFYRVLNDWDGRLSDLQRIFWPEQIEILLSDTINRWKTEDNLLAPFISFLVQTGYKDKPKVDQDGKLIYRRRTPLLLAALVDINPLIGCELFKIYDRFDINYTDERYNYTHLRAACEWGCTEVVEKFLQAGQEPNILHADTGDSLLHFALRSPHTSPEMIATLLRHGVNPNVVDKRGPTAVHLISMAPEDSDLMQMLIDLTDYKHQPVRIHLQDKSGYTALQKAHYVWDWIHVPLHTACIEKHDVELAKILIKFGTSIDAQDIFGNTPLHNAVDYSDLSLVEFLLRNGADPYITNEAGYNALQYAVASLRPDLIDVFLDNVVDLSSFVFPTAKQFNESNAHWKCRRLELTSILLNIVERLEKRGYE</sequence>
<gene>
    <name evidence="4" type="ORF">TKK_001770</name>
</gene>
<dbReference type="Proteomes" id="UP001627154">
    <property type="component" value="Unassembled WGS sequence"/>
</dbReference>
<dbReference type="Pfam" id="PF00023">
    <property type="entry name" value="Ank"/>
    <property type="match status" value="1"/>
</dbReference>
<name>A0ABD2XNX1_9HYME</name>
<dbReference type="SMART" id="SM00248">
    <property type="entry name" value="ANK"/>
    <property type="match status" value="6"/>
</dbReference>
<proteinExistence type="predicted"/>